<reference evidence="6" key="2">
    <citation type="submission" date="2024-01" db="EMBL/GenBank/DDBJ databases">
        <title>Roseobacter fucihabitans sp. nov., isolated from the brown alga Fucus spiralis.</title>
        <authorList>
            <person name="Hahnke S."/>
            <person name="Berger M."/>
            <person name="Schlingloff A."/>
            <person name="Athale I."/>
            <person name="Neumann-Schaal M."/>
            <person name="Adenaya A."/>
            <person name="Poehlein A."/>
            <person name="Daniel R."/>
            <person name="Pertersen J."/>
            <person name="Brinkhoff T."/>
        </authorList>
    </citation>
    <scope>NUCLEOTIDE SEQUENCE [LARGE SCALE GENOMIC DNA]</scope>
    <source>
        <strain evidence="6">B14</strain>
    </source>
</reference>
<keyword evidence="1" id="KW-0378">Hydrolase</keyword>
<dbReference type="Proteomes" id="UP001318682">
    <property type="component" value="Chromosome"/>
</dbReference>
<dbReference type="RefSeq" id="WP_187430022.1">
    <property type="nucleotide sequence ID" value="NZ_CP143423.1"/>
</dbReference>
<feature type="chain" id="PRO_5047235947" description="Dienelactone hydrolase" evidence="4">
    <location>
        <begin position="21"/>
        <end position="427"/>
    </location>
</feature>
<evidence type="ECO:0000256" key="2">
    <source>
        <dbReference type="ARBA" id="ARBA00022963"/>
    </source>
</evidence>
<accession>A0ABZ2BU92</accession>
<evidence type="ECO:0000256" key="1">
    <source>
        <dbReference type="ARBA" id="ARBA00022801"/>
    </source>
</evidence>
<reference evidence="5 6" key="1">
    <citation type="submission" date="2015-07" db="EMBL/GenBank/DDBJ databases">
        <authorList>
            <person name="Voget S."/>
            <person name="Dogs M."/>
            <person name="Brinkhoff T.H."/>
            <person name="Daniel R."/>
        </authorList>
    </citation>
    <scope>NUCLEOTIDE SEQUENCE [LARGE SCALE GENOMIC DNA]</scope>
    <source>
        <strain evidence="5 6">B14</strain>
    </source>
</reference>
<keyword evidence="2" id="KW-0442">Lipid degradation</keyword>
<evidence type="ECO:0000313" key="6">
    <source>
        <dbReference type="Proteomes" id="UP001318682"/>
    </source>
</evidence>
<dbReference type="EMBL" id="CP143423">
    <property type="protein sequence ID" value="WVX49565.1"/>
    <property type="molecule type" value="Genomic_DNA"/>
</dbReference>
<protein>
    <recommendedName>
        <fullName evidence="7">Dienelactone hydrolase</fullName>
    </recommendedName>
</protein>
<sequence>MKSRRSLAAMTALLAAPALANPIDLIRPDAPELADYGLLPVGVQTLDLVNPGQIDIVNITEDAQPLYDRPLRVEIWYPAAAGTEPGGTYRAMLRDGRTEVTLSGRAARDATPAQGEKYPLILISHGYPGNRFLMSHLGENLASKGYVTVSIDHTDSTYSDQDVFGSTLLNRPIDQKFVLDQMANLGGDLGALIDADVAGVIGYSMGGYGALVFGGAGVTQSATEYSWGAPNGLLAQHLAGSESHEALVDPRLRAIIAIGPWGRNAELWDANGLGGLRVPTLFMAGSADDVSVYGTIRTMFAETGGTDRHLLTFEHANHNAAAPIPAPREAWTTAEDLDFVPFEHYADPVWDSTRMNNIAQHFATAFMDLHLKGDVAKRPYLDLIPDSEAGIQALDEEANPTEDHTYWTGFALRTAKGLRFETLLKGE</sequence>
<feature type="signal peptide" evidence="4">
    <location>
        <begin position="1"/>
        <end position="20"/>
    </location>
</feature>
<organism evidence="5 6">
    <name type="scientific">Roseobacter fucihabitans</name>
    <dbReference type="NCBI Taxonomy" id="1537242"/>
    <lineage>
        <taxon>Bacteria</taxon>
        <taxon>Pseudomonadati</taxon>
        <taxon>Pseudomonadota</taxon>
        <taxon>Alphaproteobacteria</taxon>
        <taxon>Rhodobacterales</taxon>
        <taxon>Roseobacteraceae</taxon>
        <taxon>Roseobacter</taxon>
    </lineage>
</organism>
<proteinExistence type="predicted"/>
<gene>
    <name evidence="5" type="ORF">ROLI_026600</name>
</gene>
<dbReference type="InterPro" id="IPR029058">
    <property type="entry name" value="AB_hydrolase_fold"/>
</dbReference>
<keyword evidence="4" id="KW-0732">Signal</keyword>
<dbReference type="Pfam" id="PF03403">
    <property type="entry name" value="PAF-AH_p_II"/>
    <property type="match status" value="1"/>
</dbReference>
<keyword evidence="3" id="KW-0443">Lipid metabolism</keyword>
<name>A0ABZ2BU92_9RHOB</name>
<evidence type="ECO:0000256" key="4">
    <source>
        <dbReference type="SAM" id="SignalP"/>
    </source>
</evidence>
<evidence type="ECO:0000256" key="3">
    <source>
        <dbReference type="ARBA" id="ARBA00023098"/>
    </source>
</evidence>
<dbReference type="SUPFAM" id="SSF53474">
    <property type="entry name" value="alpha/beta-Hydrolases"/>
    <property type="match status" value="1"/>
</dbReference>
<keyword evidence="6" id="KW-1185">Reference proteome</keyword>
<dbReference type="PANTHER" id="PTHR10272">
    <property type="entry name" value="PLATELET-ACTIVATING FACTOR ACETYLHYDROLASE"/>
    <property type="match status" value="1"/>
</dbReference>
<dbReference type="PANTHER" id="PTHR10272:SF0">
    <property type="entry name" value="PLATELET-ACTIVATING FACTOR ACETYLHYDROLASE"/>
    <property type="match status" value="1"/>
</dbReference>
<dbReference type="Gene3D" id="3.40.50.1820">
    <property type="entry name" value="alpha/beta hydrolase"/>
    <property type="match status" value="1"/>
</dbReference>
<evidence type="ECO:0008006" key="7">
    <source>
        <dbReference type="Google" id="ProtNLM"/>
    </source>
</evidence>
<evidence type="ECO:0000313" key="5">
    <source>
        <dbReference type="EMBL" id="WVX49565.1"/>
    </source>
</evidence>